<accession>A0A3M2KY46</accession>
<gene>
    <name evidence="2" type="ORF">EBN03_26995</name>
</gene>
<keyword evidence="3" id="KW-1185">Reference proteome</keyword>
<dbReference type="Pfam" id="PF01370">
    <property type="entry name" value="Epimerase"/>
    <property type="match status" value="1"/>
</dbReference>
<dbReference type="EMBL" id="RFFH01000016">
    <property type="protein sequence ID" value="RMI29173.1"/>
    <property type="molecule type" value="Genomic_DNA"/>
</dbReference>
<dbReference type="InterPro" id="IPR051207">
    <property type="entry name" value="ComplexI_NDUFA9_subunit"/>
</dbReference>
<dbReference type="InterPro" id="IPR001509">
    <property type="entry name" value="Epimerase_deHydtase"/>
</dbReference>
<dbReference type="PANTHER" id="PTHR12126:SF11">
    <property type="entry name" value="NADH DEHYDROGENASE [UBIQUINONE] 1 ALPHA SUBCOMPLEX SUBUNIT 9, MITOCHONDRIAL"/>
    <property type="match status" value="1"/>
</dbReference>
<feature type="domain" description="NAD-dependent epimerase/dehydratase" evidence="1">
    <location>
        <begin position="4"/>
        <end position="65"/>
    </location>
</feature>
<organism evidence="2 3">
    <name type="scientific">Nocardia stercoris</name>
    <dbReference type="NCBI Taxonomy" id="2483361"/>
    <lineage>
        <taxon>Bacteria</taxon>
        <taxon>Bacillati</taxon>
        <taxon>Actinomycetota</taxon>
        <taxon>Actinomycetes</taxon>
        <taxon>Mycobacteriales</taxon>
        <taxon>Nocardiaceae</taxon>
        <taxon>Nocardia</taxon>
    </lineage>
</organism>
<evidence type="ECO:0000259" key="1">
    <source>
        <dbReference type="Pfam" id="PF01370"/>
    </source>
</evidence>
<dbReference type="Gene3D" id="3.40.50.720">
    <property type="entry name" value="NAD(P)-binding Rossmann-like Domain"/>
    <property type="match status" value="1"/>
</dbReference>
<name>A0A3M2KY46_9NOCA</name>
<sequence length="255" mass="27676">MTTVLVTGGTGALGRHVVDRLRVRGHEVRVLSRHAGAGTHVGELRSGAGLLEAAEGASVIVHLASDFRARGRPDPMQTRQVLAAAGQGAHVIYLSIVGVDRIPLTYYRRKLECEKLIDGSVVPHTVLRATQFHDLIAWGLRSVERWPIAPLPLDFRFQPVAVEDVATRIADLVAGPPLGRADDFGGPQVLTLAELARIWREARGGPRRTVRLRVPGAVARGFRAGENTCPDHADGTHTWAEYVAANPEPVYRLRG</sequence>
<proteinExistence type="predicted"/>
<dbReference type="Proteomes" id="UP000279275">
    <property type="component" value="Unassembled WGS sequence"/>
</dbReference>
<protein>
    <submittedName>
        <fullName evidence="2">SDR family oxidoreductase</fullName>
    </submittedName>
</protein>
<evidence type="ECO:0000313" key="3">
    <source>
        <dbReference type="Proteomes" id="UP000279275"/>
    </source>
</evidence>
<dbReference type="RefSeq" id="WP_122191040.1">
    <property type="nucleotide sequence ID" value="NZ_RFFH01000016.1"/>
</dbReference>
<dbReference type="InterPro" id="IPR036291">
    <property type="entry name" value="NAD(P)-bd_dom_sf"/>
</dbReference>
<dbReference type="PANTHER" id="PTHR12126">
    <property type="entry name" value="NADH-UBIQUINONE OXIDOREDUCTASE 39 KDA SUBUNIT-RELATED"/>
    <property type="match status" value="1"/>
</dbReference>
<comment type="caution">
    <text evidence="2">The sequence shown here is derived from an EMBL/GenBank/DDBJ whole genome shotgun (WGS) entry which is preliminary data.</text>
</comment>
<reference evidence="2 3" key="1">
    <citation type="submission" date="2018-10" db="EMBL/GenBank/DDBJ databases">
        <title>Isolation from cow dung.</title>
        <authorList>
            <person name="Ling L."/>
        </authorList>
    </citation>
    <scope>NUCLEOTIDE SEQUENCE [LARGE SCALE GENOMIC DNA]</scope>
    <source>
        <strain evidence="2 3">NEAU-LL90</strain>
    </source>
</reference>
<dbReference type="OrthoDB" id="9771302at2"/>
<evidence type="ECO:0000313" key="2">
    <source>
        <dbReference type="EMBL" id="RMI29173.1"/>
    </source>
</evidence>
<dbReference type="GO" id="GO:0044877">
    <property type="term" value="F:protein-containing complex binding"/>
    <property type="evidence" value="ECO:0007669"/>
    <property type="project" value="TreeGrafter"/>
</dbReference>
<dbReference type="AlphaFoldDB" id="A0A3M2KY46"/>
<dbReference type="SUPFAM" id="SSF51735">
    <property type="entry name" value="NAD(P)-binding Rossmann-fold domains"/>
    <property type="match status" value="1"/>
</dbReference>